<dbReference type="InterPro" id="IPR050624">
    <property type="entry name" value="HTH-type_Tx_Regulator"/>
</dbReference>
<dbReference type="EMBL" id="DXEW01000002">
    <property type="protein sequence ID" value="HIX49687.1"/>
    <property type="molecule type" value="Genomic_DNA"/>
</dbReference>
<accession>A0A9D2ATF6</accession>
<dbReference type="Gene3D" id="1.10.357.10">
    <property type="entry name" value="Tetracycline Repressor, domain 2"/>
    <property type="match status" value="1"/>
</dbReference>
<proteinExistence type="predicted"/>
<feature type="DNA-binding region" description="H-T-H motif" evidence="2">
    <location>
        <begin position="35"/>
        <end position="54"/>
    </location>
</feature>
<keyword evidence="1 2" id="KW-0238">DNA-binding</keyword>
<sequence>MEEKENLSPTRQRTLAAIHTAFYELLRKMPFEKITIRNICDEAKVSKFTFYNYYCDKYELAEALEEEFIGGLCDIIEGPELSEAGNSLRSKNVWNYITDHAEEYRALTTLTLNGVNFNQYLLERLQKLTQKQIADGVQRSGKPCTREAALFFSHMMAANQIAELEIIVGGLISRKTLAQYQREAAIQNAQLLDKIRNIRPLPPPEK</sequence>
<dbReference type="GO" id="GO:0003677">
    <property type="term" value="F:DNA binding"/>
    <property type="evidence" value="ECO:0007669"/>
    <property type="project" value="UniProtKB-UniRule"/>
</dbReference>
<gene>
    <name evidence="4" type="ORF">H9851_00185</name>
</gene>
<dbReference type="AlphaFoldDB" id="A0A9D2ATF6"/>
<dbReference type="Proteomes" id="UP000886847">
    <property type="component" value="Unassembled WGS sequence"/>
</dbReference>
<evidence type="ECO:0000256" key="2">
    <source>
        <dbReference type="PROSITE-ProRule" id="PRU00335"/>
    </source>
</evidence>
<dbReference type="PANTHER" id="PTHR43479">
    <property type="entry name" value="ACREF/ENVCD OPERON REPRESSOR-RELATED"/>
    <property type="match status" value="1"/>
</dbReference>
<reference evidence="4" key="1">
    <citation type="journal article" date="2021" name="PeerJ">
        <title>Extensive microbial diversity within the chicken gut microbiome revealed by metagenomics and culture.</title>
        <authorList>
            <person name="Gilroy R."/>
            <person name="Ravi A."/>
            <person name="Getino M."/>
            <person name="Pursley I."/>
            <person name="Horton D.L."/>
            <person name="Alikhan N.F."/>
            <person name="Baker D."/>
            <person name="Gharbi K."/>
            <person name="Hall N."/>
            <person name="Watson M."/>
            <person name="Adriaenssens E.M."/>
            <person name="Foster-Nyarko E."/>
            <person name="Jarju S."/>
            <person name="Secka A."/>
            <person name="Antonio M."/>
            <person name="Oren A."/>
            <person name="Chaudhuri R.R."/>
            <person name="La Ragione R."/>
            <person name="Hildebrand F."/>
            <person name="Pallen M.J."/>
        </authorList>
    </citation>
    <scope>NUCLEOTIDE SEQUENCE</scope>
    <source>
        <strain evidence="4">2189</strain>
    </source>
</reference>
<feature type="domain" description="HTH tetR-type" evidence="3">
    <location>
        <begin position="12"/>
        <end position="72"/>
    </location>
</feature>
<evidence type="ECO:0000256" key="1">
    <source>
        <dbReference type="ARBA" id="ARBA00023125"/>
    </source>
</evidence>
<name>A0A9D2ATF6_9FIRM</name>
<protein>
    <submittedName>
        <fullName evidence="4">TetR/AcrR family transcriptional regulator</fullName>
    </submittedName>
</protein>
<evidence type="ECO:0000259" key="3">
    <source>
        <dbReference type="PROSITE" id="PS50977"/>
    </source>
</evidence>
<reference evidence="4" key="2">
    <citation type="submission" date="2021-04" db="EMBL/GenBank/DDBJ databases">
        <authorList>
            <person name="Gilroy R."/>
        </authorList>
    </citation>
    <scope>NUCLEOTIDE SEQUENCE</scope>
    <source>
        <strain evidence="4">2189</strain>
    </source>
</reference>
<organism evidence="4 5">
    <name type="scientific">Candidatus Borkfalkia faecavium</name>
    <dbReference type="NCBI Taxonomy" id="2838508"/>
    <lineage>
        <taxon>Bacteria</taxon>
        <taxon>Bacillati</taxon>
        <taxon>Bacillota</taxon>
        <taxon>Clostridia</taxon>
        <taxon>Christensenellales</taxon>
        <taxon>Christensenellaceae</taxon>
        <taxon>Candidatus Borkfalkia</taxon>
    </lineage>
</organism>
<dbReference type="SUPFAM" id="SSF46689">
    <property type="entry name" value="Homeodomain-like"/>
    <property type="match status" value="1"/>
</dbReference>
<dbReference type="Pfam" id="PF00440">
    <property type="entry name" value="TetR_N"/>
    <property type="match status" value="1"/>
</dbReference>
<dbReference type="PROSITE" id="PS50977">
    <property type="entry name" value="HTH_TETR_2"/>
    <property type="match status" value="1"/>
</dbReference>
<dbReference type="PANTHER" id="PTHR43479:SF7">
    <property type="entry name" value="TETR-FAMILY TRANSCRIPTIONAL REGULATOR"/>
    <property type="match status" value="1"/>
</dbReference>
<dbReference type="InterPro" id="IPR009057">
    <property type="entry name" value="Homeodomain-like_sf"/>
</dbReference>
<evidence type="ECO:0000313" key="5">
    <source>
        <dbReference type="Proteomes" id="UP000886847"/>
    </source>
</evidence>
<comment type="caution">
    <text evidence="4">The sequence shown here is derived from an EMBL/GenBank/DDBJ whole genome shotgun (WGS) entry which is preliminary data.</text>
</comment>
<evidence type="ECO:0000313" key="4">
    <source>
        <dbReference type="EMBL" id="HIX49687.1"/>
    </source>
</evidence>
<dbReference type="InterPro" id="IPR001647">
    <property type="entry name" value="HTH_TetR"/>
</dbReference>